<evidence type="ECO:0000313" key="3">
    <source>
        <dbReference type="Proteomes" id="UP001153269"/>
    </source>
</evidence>
<dbReference type="Proteomes" id="UP001153269">
    <property type="component" value="Unassembled WGS sequence"/>
</dbReference>
<evidence type="ECO:0000313" key="2">
    <source>
        <dbReference type="EMBL" id="CAB1432529.1"/>
    </source>
</evidence>
<feature type="region of interest" description="Disordered" evidence="1">
    <location>
        <begin position="91"/>
        <end position="115"/>
    </location>
</feature>
<sequence length="192" mass="20754">MGAEAENLPPRRQTCREHLLGSLPLFLSLLPSLHPSLAAPLLNLIETLPNHSSDSSGARQTLPQVLVYLAYSNVPSLCYTGCGSKPANAVTVKNPSTHTEPPQSPNHSKWKPRQNEAGCQELSELAAAVSMVHFNPDPAPGLCYLFLSPLSPQRTFSFFCHARNTRLPVESKQFSQLKVSTIQAAASAAKIS</sequence>
<protein>
    <submittedName>
        <fullName evidence="2">Uncharacterized protein</fullName>
    </submittedName>
</protein>
<keyword evidence="3" id="KW-1185">Reference proteome</keyword>
<proteinExistence type="predicted"/>
<name>A0A9N7YQ47_PLEPL</name>
<gene>
    <name evidence="2" type="ORF">PLEPLA_LOCUS20611</name>
</gene>
<evidence type="ECO:0000256" key="1">
    <source>
        <dbReference type="SAM" id="MobiDB-lite"/>
    </source>
</evidence>
<dbReference type="EMBL" id="CADEAL010001446">
    <property type="protein sequence ID" value="CAB1432529.1"/>
    <property type="molecule type" value="Genomic_DNA"/>
</dbReference>
<feature type="compositionally biased region" description="Polar residues" evidence="1">
    <location>
        <begin position="91"/>
        <end position="107"/>
    </location>
</feature>
<organism evidence="2 3">
    <name type="scientific">Pleuronectes platessa</name>
    <name type="common">European plaice</name>
    <dbReference type="NCBI Taxonomy" id="8262"/>
    <lineage>
        <taxon>Eukaryota</taxon>
        <taxon>Metazoa</taxon>
        <taxon>Chordata</taxon>
        <taxon>Craniata</taxon>
        <taxon>Vertebrata</taxon>
        <taxon>Euteleostomi</taxon>
        <taxon>Actinopterygii</taxon>
        <taxon>Neopterygii</taxon>
        <taxon>Teleostei</taxon>
        <taxon>Neoteleostei</taxon>
        <taxon>Acanthomorphata</taxon>
        <taxon>Carangaria</taxon>
        <taxon>Pleuronectiformes</taxon>
        <taxon>Pleuronectoidei</taxon>
        <taxon>Pleuronectidae</taxon>
        <taxon>Pleuronectes</taxon>
    </lineage>
</organism>
<dbReference type="AlphaFoldDB" id="A0A9N7YQ47"/>
<reference evidence="2" key="1">
    <citation type="submission" date="2020-03" db="EMBL/GenBank/DDBJ databases">
        <authorList>
            <person name="Weist P."/>
        </authorList>
    </citation>
    <scope>NUCLEOTIDE SEQUENCE</scope>
</reference>
<accession>A0A9N7YQ47</accession>
<comment type="caution">
    <text evidence="2">The sequence shown here is derived from an EMBL/GenBank/DDBJ whole genome shotgun (WGS) entry which is preliminary data.</text>
</comment>